<dbReference type="OrthoDB" id="2884657at2"/>
<protein>
    <submittedName>
        <fullName evidence="1">Uncharacterized protein</fullName>
    </submittedName>
</protein>
<reference evidence="1 2" key="1">
    <citation type="submission" date="2019-06" db="EMBL/GenBank/DDBJ databases">
        <title>Cerasibacillus sp. nov., isolated from maize field.</title>
        <authorList>
            <person name="Lin S.-Y."/>
            <person name="Tsai C.-F."/>
            <person name="Young C.-C."/>
        </authorList>
    </citation>
    <scope>NUCLEOTIDE SEQUENCE [LARGE SCALE GENOMIC DNA]</scope>
    <source>
        <strain evidence="1 2">CC-CFT480</strain>
    </source>
</reference>
<comment type="caution">
    <text evidence="1">The sequence shown here is derived from an EMBL/GenBank/DDBJ whole genome shotgun (WGS) entry which is preliminary data.</text>
</comment>
<evidence type="ECO:0000313" key="2">
    <source>
        <dbReference type="Proteomes" id="UP000321574"/>
    </source>
</evidence>
<dbReference type="AlphaFoldDB" id="A0A5C8NIM7"/>
<evidence type="ECO:0000313" key="1">
    <source>
        <dbReference type="EMBL" id="TXL61050.1"/>
    </source>
</evidence>
<dbReference type="EMBL" id="VDUW01000012">
    <property type="protein sequence ID" value="TXL61050.1"/>
    <property type="molecule type" value="Genomic_DNA"/>
</dbReference>
<keyword evidence="2" id="KW-1185">Reference proteome</keyword>
<gene>
    <name evidence="1" type="ORF">FHP05_13250</name>
</gene>
<sequence length="102" mass="11403">MAKSEIKLDIADLESTLDRLDSSIEEFTSYTTSFRSHTRDRLKAFNSDFIDKVDALLDNMNDDMNSDLIDQLNAIHQSGKALLNNMKEVDEEISAKIGSGSS</sequence>
<dbReference type="Proteomes" id="UP000321574">
    <property type="component" value="Unassembled WGS sequence"/>
</dbReference>
<proteinExistence type="predicted"/>
<dbReference type="RefSeq" id="WP_147669097.1">
    <property type="nucleotide sequence ID" value="NZ_VDUW01000012.1"/>
</dbReference>
<name>A0A5C8NIM7_9BACI</name>
<organism evidence="1 2">
    <name type="scientific">Cerasibacillus terrae</name>
    <dbReference type="NCBI Taxonomy" id="2498845"/>
    <lineage>
        <taxon>Bacteria</taxon>
        <taxon>Bacillati</taxon>
        <taxon>Bacillota</taxon>
        <taxon>Bacilli</taxon>
        <taxon>Bacillales</taxon>
        <taxon>Bacillaceae</taxon>
        <taxon>Cerasibacillus</taxon>
    </lineage>
</organism>
<accession>A0A5C8NIM7</accession>